<feature type="domain" description="Orange" evidence="8">
    <location>
        <begin position="86"/>
        <end position="119"/>
    </location>
</feature>
<dbReference type="InterPro" id="IPR036638">
    <property type="entry name" value="HLH_DNA-bd_sf"/>
</dbReference>
<dbReference type="Gene3D" id="4.10.280.10">
    <property type="entry name" value="Helix-loop-helix DNA-binding domain"/>
    <property type="match status" value="1"/>
</dbReference>
<dbReference type="InterPro" id="IPR003650">
    <property type="entry name" value="Orange_dom"/>
</dbReference>
<feature type="compositionally biased region" description="Polar residues" evidence="6">
    <location>
        <begin position="201"/>
        <end position="220"/>
    </location>
</feature>
<accession>A0ABM5GN98</accession>
<keyword evidence="2" id="KW-0678">Repressor</keyword>
<keyword evidence="5" id="KW-0539">Nucleus</keyword>
<evidence type="ECO:0000256" key="3">
    <source>
        <dbReference type="ARBA" id="ARBA00023015"/>
    </source>
</evidence>
<dbReference type="PANTHER" id="PTHR10985">
    <property type="entry name" value="BASIC HELIX-LOOP-HELIX TRANSCRIPTION FACTOR, HES-RELATED"/>
    <property type="match status" value="1"/>
</dbReference>
<dbReference type="GeneID" id="110088260"/>
<dbReference type="PROSITE" id="PS50888">
    <property type="entry name" value="BHLH"/>
    <property type="match status" value="1"/>
</dbReference>
<evidence type="ECO:0000259" key="8">
    <source>
        <dbReference type="PROSITE" id="PS51054"/>
    </source>
</evidence>
<evidence type="ECO:0000256" key="6">
    <source>
        <dbReference type="SAM" id="MobiDB-lite"/>
    </source>
</evidence>
<gene>
    <name evidence="10" type="primary">LOC110088260</name>
</gene>
<dbReference type="SMART" id="SM00511">
    <property type="entry name" value="ORANGE"/>
    <property type="match status" value="1"/>
</dbReference>
<dbReference type="InterPro" id="IPR011598">
    <property type="entry name" value="bHLH_dom"/>
</dbReference>
<name>A0ABM5GN98_9SAUR</name>
<dbReference type="InterPro" id="IPR050370">
    <property type="entry name" value="HES_HEY"/>
</dbReference>
<dbReference type="SUPFAM" id="SSF47459">
    <property type="entry name" value="HLH, helix-loop-helix DNA-binding domain"/>
    <property type="match status" value="1"/>
</dbReference>
<proteinExistence type="predicted"/>
<dbReference type="InterPro" id="IPR032644">
    <property type="entry name" value="HES-7_bHLH-O"/>
</dbReference>
<feature type="region of interest" description="Disordered" evidence="6">
    <location>
        <begin position="179"/>
        <end position="228"/>
    </location>
</feature>
<keyword evidence="9" id="KW-1185">Reference proteome</keyword>
<dbReference type="Proteomes" id="UP001652642">
    <property type="component" value="Chromosome 6"/>
</dbReference>
<evidence type="ECO:0000256" key="4">
    <source>
        <dbReference type="ARBA" id="ARBA00023163"/>
    </source>
</evidence>
<keyword evidence="4" id="KW-0804">Transcription</keyword>
<evidence type="ECO:0000256" key="1">
    <source>
        <dbReference type="ARBA" id="ARBA00004123"/>
    </source>
</evidence>
<protein>
    <submittedName>
        <fullName evidence="10">Transcription factor HES-4-like</fullName>
    </submittedName>
</protein>
<evidence type="ECO:0000313" key="10">
    <source>
        <dbReference type="RefSeq" id="XP_072859133.1"/>
    </source>
</evidence>
<dbReference type="SMART" id="SM00353">
    <property type="entry name" value="HLH"/>
    <property type="match status" value="1"/>
</dbReference>
<evidence type="ECO:0000259" key="7">
    <source>
        <dbReference type="PROSITE" id="PS50888"/>
    </source>
</evidence>
<evidence type="ECO:0000256" key="5">
    <source>
        <dbReference type="ARBA" id="ARBA00023242"/>
    </source>
</evidence>
<dbReference type="SUPFAM" id="SSF158457">
    <property type="entry name" value="Orange domain-like"/>
    <property type="match status" value="1"/>
</dbReference>
<organism evidence="9 10">
    <name type="scientific">Pogona vitticeps</name>
    <name type="common">central bearded dragon</name>
    <dbReference type="NCBI Taxonomy" id="103695"/>
    <lineage>
        <taxon>Eukaryota</taxon>
        <taxon>Metazoa</taxon>
        <taxon>Chordata</taxon>
        <taxon>Craniata</taxon>
        <taxon>Vertebrata</taxon>
        <taxon>Euteleostomi</taxon>
        <taxon>Lepidosauria</taxon>
        <taxon>Squamata</taxon>
        <taxon>Bifurcata</taxon>
        <taxon>Unidentata</taxon>
        <taxon>Episquamata</taxon>
        <taxon>Toxicofera</taxon>
        <taxon>Iguania</taxon>
        <taxon>Acrodonta</taxon>
        <taxon>Agamidae</taxon>
        <taxon>Amphibolurinae</taxon>
        <taxon>Pogona</taxon>
    </lineage>
</organism>
<dbReference type="PROSITE" id="PS51054">
    <property type="entry name" value="ORANGE"/>
    <property type="match status" value="1"/>
</dbReference>
<keyword evidence="3" id="KW-0805">Transcription regulation</keyword>
<feature type="domain" description="BHLH" evidence="7">
    <location>
        <begin position="13"/>
        <end position="70"/>
    </location>
</feature>
<dbReference type="Pfam" id="PF00010">
    <property type="entry name" value="HLH"/>
    <property type="match status" value="1"/>
</dbReference>
<evidence type="ECO:0000256" key="2">
    <source>
        <dbReference type="ARBA" id="ARBA00022491"/>
    </source>
</evidence>
<dbReference type="CDD" id="cd11462">
    <property type="entry name" value="bHLH-O_HES7"/>
    <property type="match status" value="1"/>
</dbReference>
<comment type="subcellular location">
    <subcellularLocation>
        <location evidence="1">Nucleus</location>
    </subcellularLocation>
</comment>
<dbReference type="RefSeq" id="XP_072859133.1">
    <property type="nucleotide sequence ID" value="XM_073003032.1"/>
</dbReference>
<sequence>MKMTSQKWDRKEEKKLLKPLMEKRRRDRMNQSLDRLRVLLFEATQDERLKNPKVEKAEILQKTVQFLKTQPLSETKQTEDAFLERYHSGYRKCLTQATHFLRGSPGICPGKKAYLMEHICHCMEKITATPRRETHQAPPAPSNPSYELPERYASPEVFAGCSPPLGGAAYVLHPPPTNYPASQGLSGRVGGPPLPQGRGRSPQNKFSETRNSAIAQTPQALNVWRPWP</sequence>
<reference evidence="10" key="1">
    <citation type="submission" date="2025-08" db="UniProtKB">
        <authorList>
            <consortium name="RefSeq"/>
        </authorList>
    </citation>
    <scope>IDENTIFICATION</scope>
</reference>
<evidence type="ECO:0000313" key="9">
    <source>
        <dbReference type="Proteomes" id="UP001652642"/>
    </source>
</evidence>